<dbReference type="RefSeq" id="WP_229526685.1">
    <property type="nucleotide sequence ID" value="NZ_JAFFQR010000112.1"/>
</dbReference>
<name>A0ABW4DA49_9BACL</name>
<evidence type="ECO:0008006" key="3">
    <source>
        <dbReference type="Google" id="ProtNLM"/>
    </source>
</evidence>
<evidence type="ECO:0000313" key="2">
    <source>
        <dbReference type="Proteomes" id="UP001597340"/>
    </source>
</evidence>
<organism evidence="1 2">
    <name type="scientific">Paenibacillus farraposensis</name>
    <dbReference type="NCBI Taxonomy" id="2807095"/>
    <lineage>
        <taxon>Bacteria</taxon>
        <taxon>Bacillati</taxon>
        <taxon>Bacillota</taxon>
        <taxon>Bacilli</taxon>
        <taxon>Bacillales</taxon>
        <taxon>Paenibacillaceae</taxon>
        <taxon>Paenibacillus</taxon>
    </lineage>
</organism>
<dbReference type="Proteomes" id="UP001597340">
    <property type="component" value="Unassembled WGS sequence"/>
</dbReference>
<comment type="caution">
    <text evidence="1">The sequence shown here is derived from an EMBL/GenBank/DDBJ whole genome shotgun (WGS) entry which is preliminary data.</text>
</comment>
<protein>
    <recommendedName>
        <fullName evidence="3">Methyl-accepting chemotaxis protein</fullName>
    </recommendedName>
</protein>
<proteinExistence type="predicted"/>
<reference evidence="2" key="1">
    <citation type="journal article" date="2019" name="Int. J. Syst. Evol. Microbiol.">
        <title>The Global Catalogue of Microorganisms (GCM) 10K type strain sequencing project: providing services to taxonomists for standard genome sequencing and annotation.</title>
        <authorList>
            <consortium name="The Broad Institute Genomics Platform"/>
            <consortium name="The Broad Institute Genome Sequencing Center for Infectious Disease"/>
            <person name="Wu L."/>
            <person name="Ma J."/>
        </authorList>
    </citation>
    <scope>NUCLEOTIDE SEQUENCE [LARGE SCALE GENOMIC DNA]</scope>
    <source>
        <strain evidence="2">CCM 9147</strain>
    </source>
</reference>
<sequence length="73" mass="8253">MEETVTEQTNRVDQTFEQIHHIQQMSGTFSEGAQKIYTAAHEETAIMQEISSSSGNLKVLTKKLMLKTRGIQL</sequence>
<dbReference type="EMBL" id="JBHTNZ010000003">
    <property type="protein sequence ID" value="MFD1460564.1"/>
    <property type="molecule type" value="Genomic_DNA"/>
</dbReference>
<gene>
    <name evidence="1" type="ORF">ACFQ5D_03685</name>
</gene>
<accession>A0ABW4DA49</accession>
<dbReference type="SUPFAM" id="SSF58104">
    <property type="entry name" value="Methyl-accepting chemotaxis protein (MCP) signaling domain"/>
    <property type="match status" value="1"/>
</dbReference>
<keyword evidence="2" id="KW-1185">Reference proteome</keyword>
<evidence type="ECO:0000313" key="1">
    <source>
        <dbReference type="EMBL" id="MFD1460564.1"/>
    </source>
</evidence>